<reference evidence="6" key="3">
    <citation type="submission" date="2025-08" db="UniProtKB">
        <authorList>
            <consortium name="Ensembl"/>
        </authorList>
    </citation>
    <scope>IDENTIFICATION</scope>
    <source>
        <strain evidence="6">HNI</strain>
    </source>
</reference>
<evidence type="ECO:0000256" key="2">
    <source>
        <dbReference type="ARBA" id="ARBA00022490"/>
    </source>
</evidence>
<dbReference type="AlphaFoldDB" id="A0A3P9KES6"/>
<feature type="region of interest" description="Disordered" evidence="5">
    <location>
        <begin position="85"/>
        <end position="107"/>
    </location>
</feature>
<dbReference type="GO" id="GO:0005737">
    <property type="term" value="C:cytoplasm"/>
    <property type="evidence" value="ECO:0007669"/>
    <property type="project" value="UniProtKB-SubCell"/>
</dbReference>
<evidence type="ECO:0000256" key="5">
    <source>
        <dbReference type="SAM" id="MobiDB-lite"/>
    </source>
</evidence>
<evidence type="ECO:0000256" key="4">
    <source>
        <dbReference type="SAM" id="Coils"/>
    </source>
</evidence>
<feature type="compositionally biased region" description="Polar residues" evidence="5">
    <location>
        <begin position="226"/>
        <end position="256"/>
    </location>
</feature>
<feature type="compositionally biased region" description="Low complexity" evidence="5">
    <location>
        <begin position="212"/>
        <end position="225"/>
    </location>
</feature>
<dbReference type="Pfam" id="PF06818">
    <property type="entry name" value="Fez1"/>
    <property type="match status" value="1"/>
</dbReference>
<dbReference type="PANTHER" id="PTHR19354">
    <property type="entry name" value="ZIPPER PUTATIVE TUMOR SUPPRESSOR 2 HOMOLOG-LIKE PROTEIN-RELATED"/>
    <property type="match status" value="1"/>
</dbReference>
<keyword evidence="2" id="KW-0963">Cytoplasm</keyword>
<dbReference type="Ensembl" id="ENSORLT00020003722.1">
    <property type="protein sequence ID" value="ENSORLP00020006945.1"/>
    <property type="gene ID" value="ENSORLG00020007830.1"/>
</dbReference>
<reference evidence="6 7" key="2">
    <citation type="submission" date="2017-04" db="EMBL/GenBank/DDBJ databases">
        <title>CpG methylation of centromeres and impact of large insertions on vertebrate speciation.</title>
        <authorList>
            <person name="Ichikawa K."/>
            <person name="Yoshimura J."/>
            <person name="Morishita S."/>
        </authorList>
    </citation>
    <scope>NUCLEOTIDE SEQUENCE</scope>
    <source>
        <strain evidence="6 7">HNI</strain>
    </source>
</reference>
<feature type="compositionally biased region" description="Basic and acidic residues" evidence="5">
    <location>
        <begin position="86"/>
        <end position="104"/>
    </location>
</feature>
<evidence type="ECO:0000256" key="1">
    <source>
        <dbReference type="ARBA" id="ARBA00004496"/>
    </source>
</evidence>
<name>A0A3P9KES6_ORYLA</name>
<comment type="subcellular location">
    <subcellularLocation>
        <location evidence="1">Cytoplasm</location>
    </subcellularLocation>
</comment>
<dbReference type="InterPro" id="IPR045329">
    <property type="entry name" value="LZTS"/>
</dbReference>
<feature type="coiled-coil region" evidence="4">
    <location>
        <begin position="581"/>
        <end position="661"/>
    </location>
</feature>
<feature type="coiled-coil region" evidence="4">
    <location>
        <begin position="314"/>
        <end position="420"/>
    </location>
</feature>
<dbReference type="Proteomes" id="UP000265180">
    <property type="component" value="Chromosome 9"/>
</dbReference>
<feature type="region of interest" description="Disordered" evidence="5">
    <location>
        <begin position="208"/>
        <end position="256"/>
    </location>
</feature>
<proteinExistence type="predicted"/>
<keyword evidence="3 4" id="KW-0175">Coiled coil</keyword>
<evidence type="ECO:0000313" key="6">
    <source>
        <dbReference type="Ensembl" id="ENSORLP00020006945.1"/>
    </source>
</evidence>
<evidence type="ECO:0000313" key="7">
    <source>
        <dbReference type="Proteomes" id="UP000265180"/>
    </source>
</evidence>
<organism evidence="6 7">
    <name type="scientific">Oryzias latipes</name>
    <name type="common">Japanese rice fish</name>
    <name type="synonym">Japanese killifish</name>
    <dbReference type="NCBI Taxonomy" id="8090"/>
    <lineage>
        <taxon>Eukaryota</taxon>
        <taxon>Metazoa</taxon>
        <taxon>Chordata</taxon>
        <taxon>Craniata</taxon>
        <taxon>Vertebrata</taxon>
        <taxon>Euteleostomi</taxon>
        <taxon>Actinopterygii</taxon>
        <taxon>Neopterygii</taxon>
        <taxon>Teleostei</taxon>
        <taxon>Neoteleostei</taxon>
        <taxon>Acanthomorphata</taxon>
        <taxon>Ovalentaria</taxon>
        <taxon>Atherinomorphae</taxon>
        <taxon>Beloniformes</taxon>
        <taxon>Adrianichthyidae</taxon>
        <taxon>Oryziinae</taxon>
        <taxon>Oryzias</taxon>
    </lineage>
</organism>
<evidence type="ECO:0000256" key="3">
    <source>
        <dbReference type="ARBA" id="ARBA00023054"/>
    </source>
</evidence>
<feature type="coiled-coil region" evidence="4">
    <location>
        <begin position="463"/>
        <end position="532"/>
    </location>
</feature>
<reference evidence="6" key="4">
    <citation type="submission" date="2025-09" db="UniProtKB">
        <authorList>
            <consortium name="Ensembl"/>
        </authorList>
    </citation>
    <scope>IDENTIFICATION</scope>
    <source>
        <strain evidence="6">HNI</strain>
    </source>
</reference>
<sequence length="680" mass="76719">MGSVSSLINGNSLNSKHCKASDYRLKEGSSHHRKSGGCSLDSLLKCGFSQSSSSSNHHSKSLSHSRSGRSEDFFYIKVSNRPKPVYHKERAMEERVPKDGESGRRQQPKLLLMPGNMADRPSGKKSPAYSTAFSSVNPTGASCKEAGHNSLDHILCPLRKASSSNVGNKQETLGFYHYSTGFTLPETETANYKKLWCNLFLTGTLSDSGRNSMSSLPTQSTSSSLRVSTGTVGHGNSTSAVGNSLRKGQQSNISPWNNGNNANYDYYKAGLNSSMLVFKESVDAGSPLHTNEPSTLPEAAGGIRSPITTDESLIGHLEQRLLEKETELQELQVSFEEKETHTCHLFEERQLHCVEEMEGLKQQCSAKLRQASQNLEKSHQALQLQVCQLQADNKKLQEEVSKLTQDKELVELRLRSYEKENTRLAPTLEETQWEVCQKSGEISLLKQQLRECQTDVSHKLNEIVGLRAALKESTARMEELEKLKKDHEGRLHSCTRELEVSQNELQRKKNEADCLREKVIQLEKNIEGMKEELVVDPESHNQKNSVEFLVHSESQATERAIRASDFSIQKQEVEPKEPIPTETLQKEVDRLRQQLNEEKAAQKRQASSFEHERQTWNKEKDKVIKYQKQLQINYLHMHKKNQNLEKMLKELTAELESRTELGICYGSGLQTYDDVIATEI</sequence>
<dbReference type="PANTHER" id="PTHR19354:SF5">
    <property type="entry name" value="ZIPPER PUTATIVE TUMOR SUPPRESSOR 1-RELATED"/>
    <property type="match status" value="1"/>
</dbReference>
<reference key="1">
    <citation type="journal article" date="2007" name="Nature">
        <title>The medaka draft genome and insights into vertebrate genome evolution.</title>
        <authorList>
            <person name="Kasahara M."/>
            <person name="Naruse K."/>
            <person name="Sasaki S."/>
            <person name="Nakatani Y."/>
            <person name="Qu W."/>
            <person name="Ahsan B."/>
            <person name="Yamada T."/>
            <person name="Nagayasu Y."/>
            <person name="Doi K."/>
            <person name="Kasai Y."/>
            <person name="Jindo T."/>
            <person name="Kobayashi D."/>
            <person name="Shimada A."/>
            <person name="Toyoda A."/>
            <person name="Kuroki Y."/>
            <person name="Fujiyama A."/>
            <person name="Sasaki T."/>
            <person name="Shimizu A."/>
            <person name="Asakawa S."/>
            <person name="Shimizu N."/>
            <person name="Hashimoto S."/>
            <person name="Yang J."/>
            <person name="Lee Y."/>
            <person name="Matsushima K."/>
            <person name="Sugano S."/>
            <person name="Sakaizumi M."/>
            <person name="Narita T."/>
            <person name="Ohishi K."/>
            <person name="Haga S."/>
            <person name="Ohta F."/>
            <person name="Nomoto H."/>
            <person name="Nogata K."/>
            <person name="Morishita T."/>
            <person name="Endo T."/>
            <person name="Shin-I T."/>
            <person name="Takeda H."/>
            <person name="Morishita S."/>
            <person name="Kohara Y."/>
        </authorList>
    </citation>
    <scope>NUCLEOTIDE SEQUENCE [LARGE SCALE GENOMIC DNA]</scope>
    <source>
        <strain>Hd-rR</strain>
    </source>
</reference>
<protein>
    <submittedName>
        <fullName evidence="6">Leucine zipper, putative tumor suppressor 1</fullName>
    </submittedName>
</protein>
<accession>A0A3P9KES6</accession>